<dbReference type="InterPro" id="IPR016024">
    <property type="entry name" value="ARM-type_fold"/>
</dbReference>
<feature type="compositionally biased region" description="Polar residues" evidence="2">
    <location>
        <begin position="566"/>
        <end position="575"/>
    </location>
</feature>
<reference evidence="5" key="1">
    <citation type="journal article" date="2011" name="Genome Res.">
        <title>Phylogeny-wide analysis of social amoeba genomes highlights ancient origins for complex intercellular communication.</title>
        <authorList>
            <person name="Heidel A.J."/>
            <person name="Lawal H.M."/>
            <person name="Felder M."/>
            <person name="Schilde C."/>
            <person name="Helps N.R."/>
            <person name="Tunggal B."/>
            <person name="Rivero F."/>
            <person name="John U."/>
            <person name="Schleicher M."/>
            <person name="Eichinger L."/>
            <person name="Platzer M."/>
            <person name="Noegel A.A."/>
            <person name="Schaap P."/>
            <person name="Gloeckner G."/>
        </authorList>
    </citation>
    <scope>NUCLEOTIDE SEQUENCE [LARGE SCALE GENOMIC DNA]</scope>
    <source>
        <strain evidence="5">SH3</strain>
    </source>
</reference>
<feature type="compositionally biased region" description="Polar residues" evidence="2">
    <location>
        <begin position="461"/>
        <end position="483"/>
    </location>
</feature>
<dbReference type="GO" id="GO:0008017">
    <property type="term" value="F:microtubule binding"/>
    <property type="evidence" value="ECO:0007669"/>
    <property type="project" value="TreeGrafter"/>
</dbReference>
<dbReference type="SMART" id="SM01349">
    <property type="entry name" value="TOG"/>
    <property type="match status" value="1"/>
</dbReference>
<feature type="compositionally biased region" description="Low complexity" evidence="2">
    <location>
        <begin position="426"/>
        <end position="460"/>
    </location>
</feature>
<dbReference type="InterPro" id="IPR024395">
    <property type="entry name" value="CLASP_N_dom"/>
</dbReference>
<dbReference type="GO" id="GO:0000226">
    <property type="term" value="P:microtubule cytoskeleton organization"/>
    <property type="evidence" value="ECO:0007669"/>
    <property type="project" value="TreeGrafter"/>
</dbReference>
<feature type="compositionally biased region" description="Low complexity" evidence="2">
    <location>
        <begin position="392"/>
        <end position="404"/>
    </location>
</feature>
<dbReference type="AlphaFoldDB" id="F4Q8Q3"/>
<feature type="region of interest" description="Disordered" evidence="2">
    <location>
        <begin position="1"/>
        <end position="44"/>
    </location>
</feature>
<feature type="compositionally biased region" description="Low complexity" evidence="2">
    <location>
        <begin position="576"/>
        <end position="585"/>
    </location>
</feature>
<feature type="compositionally biased region" description="Low complexity" evidence="2">
    <location>
        <begin position="336"/>
        <end position="348"/>
    </location>
</feature>
<dbReference type="OMA" id="VCARTNK"/>
<dbReference type="InterPro" id="IPR034085">
    <property type="entry name" value="TOG"/>
</dbReference>
<dbReference type="KEGG" id="dfa:DFA_09895"/>
<feature type="compositionally biased region" description="Low complexity" evidence="2">
    <location>
        <begin position="509"/>
        <end position="564"/>
    </location>
</feature>
<feature type="coiled-coil region" evidence="1">
    <location>
        <begin position="643"/>
        <end position="670"/>
    </location>
</feature>
<feature type="compositionally biased region" description="Low complexity" evidence="2">
    <location>
        <begin position="699"/>
        <end position="728"/>
    </location>
</feature>
<keyword evidence="1" id="KW-0175">Coiled coil</keyword>
<sequence length="815" mass="87877">MMENKVRSRLSTTSSSSPTTTTTSSSSSPTTSRLLSPATKIDTSPIDFDNEKELFKQIEDINNEFKSKESRDWSHRYKALIQLQRIVNGSGIELKQFTVYLRSISTSLIEQVTEVRSTIVKEACAVVELLALRLKARFEPFALLYLQALLKVVVVKVTITAEAAHAAILAILNNVQTKGLLQSIVTASQDQHNEQLRRRSAEYILVILTRAIEEPGMILLTSVPLLERAVTALLIDGGSDIRALARLAFWAYCELNEKGAMPMLYAYTPTTQKNLFAMLDQLPPAQFELASRIHQMQLEEAENLAKVTESMDVELDMTDFKKGDNKVVVNGARAKTPTSSTSTTTTASGRASGLKSRVTTSTTSTTTTSSSGSSNVSGIPRRSGSSLGMNQTLSSSAGPSTSTAPLTAAKKLDASLIVRSKSSLGTTRTPISSTLSTPTSSLSNLSKPLSSTSPNTSTQTGRASSIGSRLPTSAPTGTKPTLSQTLKANQIKSAAVQNLTTQINKPPATLTKSSSKTSLSNSTAGPSNTNASTSTSTTSTTTSTSPVGRLSKSVSSSSLPQRKSITPGSTTSTINKPLSTPTTETLSTKKKFITVTSAVDDDDIDTTSPPINVDDKDQSLLDEKWLSRDVTGINNVEDLMQYSNTLVESLANIEMEIDSLNSESNQFNQISDALANNIRDARKGIDELSIDELDTSHVNNNNNNNSNNNSNGNSSNGNSSNNSSNRNSIVKKEDDEFNWVEDSVDQALIEDDEIDFGESSFKKNNQSFNNNSSSSFKSIISNSKLTPIKDNKRNTLNPDDLLLLDDDLNQSDNDD</sequence>
<gene>
    <name evidence="4" type="ORF">DFA_09895</name>
</gene>
<keyword evidence="5" id="KW-1185">Reference proteome</keyword>
<feature type="compositionally biased region" description="Low complexity" evidence="2">
    <location>
        <begin position="9"/>
        <end position="37"/>
    </location>
</feature>
<proteinExistence type="predicted"/>
<dbReference type="Pfam" id="PF12348">
    <property type="entry name" value="CLASP_N"/>
    <property type="match status" value="1"/>
</dbReference>
<dbReference type="OrthoDB" id="46159at2759"/>
<feature type="region of interest" description="Disordered" evidence="2">
    <location>
        <begin position="695"/>
        <end position="734"/>
    </location>
</feature>
<organism evidence="4 5">
    <name type="scientific">Cavenderia fasciculata</name>
    <name type="common">Slime mold</name>
    <name type="synonym">Dictyostelium fasciculatum</name>
    <dbReference type="NCBI Taxonomy" id="261658"/>
    <lineage>
        <taxon>Eukaryota</taxon>
        <taxon>Amoebozoa</taxon>
        <taxon>Evosea</taxon>
        <taxon>Eumycetozoa</taxon>
        <taxon>Dictyostelia</taxon>
        <taxon>Acytosteliales</taxon>
        <taxon>Cavenderiaceae</taxon>
        <taxon>Cavenderia</taxon>
    </lineage>
</organism>
<dbReference type="PANTHER" id="PTHR21567:SF9">
    <property type="entry name" value="CLIP-ASSOCIATING PROTEIN"/>
    <property type="match status" value="1"/>
</dbReference>
<evidence type="ECO:0000259" key="3">
    <source>
        <dbReference type="SMART" id="SM01349"/>
    </source>
</evidence>
<dbReference type="STRING" id="1054147.F4Q8Q3"/>
<accession>F4Q8Q3</accession>
<evidence type="ECO:0000313" key="5">
    <source>
        <dbReference type="Proteomes" id="UP000007797"/>
    </source>
</evidence>
<dbReference type="PANTHER" id="PTHR21567">
    <property type="entry name" value="CLASP"/>
    <property type="match status" value="1"/>
</dbReference>
<dbReference type="GeneID" id="14867122"/>
<dbReference type="EMBL" id="GL883026">
    <property type="protein sequence ID" value="EGG15072.1"/>
    <property type="molecule type" value="Genomic_DNA"/>
</dbReference>
<evidence type="ECO:0000256" key="2">
    <source>
        <dbReference type="SAM" id="MobiDB-lite"/>
    </source>
</evidence>
<dbReference type="GO" id="GO:0005881">
    <property type="term" value="C:cytoplasmic microtubule"/>
    <property type="evidence" value="ECO:0007669"/>
    <property type="project" value="TreeGrafter"/>
</dbReference>
<dbReference type="GO" id="GO:0005819">
    <property type="term" value="C:spindle"/>
    <property type="evidence" value="ECO:0007669"/>
    <property type="project" value="UniProtKB-ARBA"/>
</dbReference>
<feature type="compositionally biased region" description="Low complexity" evidence="2">
    <location>
        <begin position="359"/>
        <end position="374"/>
    </location>
</feature>
<evidence type="ECO:0000313" key="4">
    <source>
        <dbReference type="EMBL" id="EGG15072.1"/>
    </source>
</evidence>
<protein>
    <recommendedName>
        <fullName evidence="3">TOG domain-containing protein</fullName>
    </recommendedName>
</protein>
<dbReference type="Gene3D" id="1.25.10.10">
    <property type="entry name" value="Leucine-rich Repeat Variant"/>
    <property type="match status" value="1"/>
</dbReference>
<dbReference type="SUPFAM" id="SSF48371">
    <property type="entry name" value="ARM repeat"/>
    <property type="match status" value="1"/>
</dbReference>
<name>F4Q8Q3_CACFS</name>
<feature type="region of interest" description="Disordered" evidence="2">
    <location>
        <begin position="331"/>
        <end position="404"/>
    </location>
</feature>
<feature type="region of interest" description="Disordered" evidence="2">
    <location>
        <begin position="498"/>
        <end position="585"/>
    </location>
</feature>
<dbReference type="InterPro" id="IPR011989">
    <property type="entry name" value="ARM-like"/>
</dbReference>
<dbReference type="GO" id="GO:0000278">
    <property type="term" value="P:mitotic cell cycle"/>
    <property type="evidence" value="ECO:0007669"/>
    <property type="project" value="UniProtKB-ARBA"/>
</dbReference>
<dbReference type="RefSeq" id="XP_004351792.1">
    <property type="nucleotide sequence ID" value="XM_004351740.1"/>
</dbReference>
<evidence type="ECO:0000256" key="1">
    <source>
        <dbReference type="SAM" id="Coils"/>
    </source>
</evidence>
<feature type="region of interest" description="Disordered" evidence="2">
    <location>
        <begin position="423"/>
        <end position="483"/>
    </location>
</feature>
<feature type="domain" description="TOG" evidence="3">
    <location>
        <begin position="47"/>
        <end position="288"/>
    </location>
</feature>
<dbReference type="Proteomes" id="UP000007797">
    <property type="component" value="Unassembled WGS sequence"/>
</dbReference>